<gene>
    <name evidence="2" type="ORF">SCUD_LOCUS3986</name>
</gene>
<reference evidence="2 3" key="2">
    <citation type="submission" date="2018-11" db="EMBL/GenBank/DDBJ databases">
        <authorList>
            <consortium name="Pathogen Informatics"/>
        </authorList>
    </citation>
    <scope>NUCLEOTIDE SEQUENCE [LARGE SCALE GENOMIC DNA]</scope>
    <source>
        <strain evidence="2">Dakar</strain>
        <strain evidence="3">Dakar, Senegal</strain>
    </source>
</reference>
<feature type="transmembrane region" description="Helical" evidence="1">
    <location>
        <begin position="20"/>
        <end position="37"/>
    </location>
</feature>
<dbReference type="AlphaFoldDB" id="A0A183JMQ3"/>
<evidence type="ECO:0000313" key="4">
    <source>
        <dbReference type="WBParaSite" id="SCUD_0000398701-mRNA-1"/>
    </source>
</evidence>
<keyword evidence="3" id="KW-1185">Reference proteome</keyword>
<keyword evidence="1" id="KW-0472">Membrane</keyword>
<keyword evidence="1" id="KW-1133">Transmembrane helix</keyword>
<protein>
    <submittedName>
        <fullName evidence="2 4">Uncharacterized protein</fullName>
    </submittedName>
</protein>
<name>A0A183JMQ3_9TREM</name>
<organism evidence="4">
    <name type="scientific">Schistosoma curassoni</name>
    <dbReference type="NCBI Taxonomy" id="6186"/>
    <lineage>
        <taxon>Eukaryota</taxon>
        <taxon>Metazoa</taxon>
        <taxon>Spiralia</taxon>
        <taxon>Lophotrochozoa</taxon>
        <taxon>Platyhelminthes</taxon>
        <taxon>Trematoda</taxon>
        <taxon>Digenea</taxon>
        <taxon>Strigeidida</taxon>
        <taxon>Schistosomatoidea</taxon>
        <taxon>Schistosomatidae</taxon>
        <taxon>Schistosoma</taxon>
    </lineage>
</organism>
<accession>A0A183JMQ3</accession>
<sequence length="67" mass="7949">MREMWSQLIDLDEKWHADTINQTLSILICCWLIVSIYKKGFIPLICNNNNNIDDEHDLFCTLCYVVE</sequence>
<reference evidence="4" key="1">
    <citation type="submission" date="2016-06" db="UniProtKB">
        <authorList>
            <consortium name="WormBaseParasite"/>
        </authorList>
    </citation>
    <scope>IDENTIFICATION</scope>
</reference>
<dbReference type="Proteomes" id="UP000279833">
    <property type="component" value="Unassembled WGS sequence"/>
</dbReference>
<dbReference type="WBParaSite" id="SCUD_0000398701-mRNA-1">
    <property type="protein sequence ID" value="SCUD_0000398701-mRNA-1"/>
    <property type="gene ID" value="SCUD_0000398701"/>
</dbReference>
<keyword evidence="1" id="KW-0812">Transmembrane</keyword>
<proteinExistence type="predicted"/>
<dbReference type="EMBL" id="UZAK01004868">
    <property type="protein sequence ID" value="VDO85765.1"/>
    <property type="molecule type" value="Genomic_DNA"/>
</dbReference>
<evidence type="ECO:0000313" key="3">
    <source>
        <dbReference type="Proteomes" id="UP000279833"/>
    </source>
</evidence>
<evidence type="ECO:0000256" key="1">
    <source>
        <dbReference type="SAM" id="Phobius"/>
    </source>
</evidence>
<evidence type="ECO:0000313" key="2">
    <source>
        <dbReference type="EMBL" id="VDO85765.1"/>
    </source>
</evidence>